<accession>A0A9D3NXV5</accession>
<protein>
    <recommendedName>
        <fullName evidence="3">C-type lectin domain-containing protein</fullName>
    </recommendedName>
</protein>
<dbReference type="OrthoDB" id="418245at2759"/>
<dbReference type="EMBL" id="JAHKSW010000007">
    <property type="protein sequence ID" value="KAG7330526.1"/>
    <property type="molecule type" value="Genomic_DNA"/>
</dbReference>
<evidence type="ECO:0000259" key="3">
    <source>
        <dbReference type="PROSITE" id="PS50041"/>
    </source>
</evidence>
<dbReference type="InterPro" id="IPR018378">
    <property type="entry name" value="C-type_lectin_CS"/>
</dbReference>
<evidence type="ECO:0000313" key="5">
    <source>
        <dbReference type="Proteomes" id="UP000824219"/>
    </source>
</evidence>
<sequence>MVCQIRFSLLFVICVASTAFGLVEISVTAPKWDEWVKDFLQDTEPENEYFSLDGSSCSPYCPSEWVRYGRRCFLYVTQHMNWTSAEKHCLDLGANLVSINSEDEYQMVKALIRAHDHKENPTWIGLTNCVETHNWFWSDGTELTFTKWNPDEPNNFESRECCVHMNFSVFMNWNDIPCEEKYPFVCVKRLK</sequence>
<gene>
    <name evidence="4" type="ORF">KOW79_006748</name>
</gene>
<keyword evidence="5" id="KW-1185">Reference proteome</keyword>
<dbReference type="InterPro" id="IPR050111">
    <property type="entry name" value="C-type_lectin/snaclec_domain"/>
</dbReference>
<evidence type="ECO:0000256" key="2">
    <source>
        <dbReference type="SAM" id="SignalP"/>
    </source>
</evidence>
<dbReference type="Gene3D" id="3.10.100.10">
    <property type="entry name" value="Mannose-Binding Protein A, subunit A"/>
    <property type="match status" value="1"/>
</dbReference>
<dbReference type="InterPro" id="IPR016187">
    <property type="entry name" value="CTDL_fold"/>
</dbReference>
<dbReference type="InterPro" id="IPR001304">
    <property type="entry name" value="C-type_lectin-like"/>
</dbReference>
<dbReference type="SMART" id="SM00034">
    <property type="entry name" value="CLECT"/>
    <property type="match status" value="1"/>
</dbReference>
<keyword evidence="1" id="KW-1015">Disulfide bond</keyword>
<name>A0A9D3NXV5_9TELE</name>
<dbReference type="PROSITE" id="PS00615">
    <property type="entry name" value="C_TYPE_LECTIN_1"/>
    <property type="match status" value="1"/>
</dbReference>
<evidence type="ECO:0000313" key="4">
    <source>
        <dbReference type="EMBL" id="KAG7330526.1"/>
    </source>
</evidence>
<evidence type="ECO:0000256" key="1">
    <source>
        <dbReference type="ARBA" id="ARBA00023157"/>
    </source>
</evidence>
<dbReference type="Pfam" id="PF00059">
    <property type="entry name" value="Lectin_C"/>
    <property type="match status" value="1"/>
</dbReference>
<comment type="caution">
    <text evidence="4">The sequence shown here is derived from an EMBL/GenBank/DDBJ whole genome shotgun (WGS) entry which is preliminary data.</text>
</comment>
<dbReference type="InterPro" id="IPR016186">
    <property type="entry name" value="C-type_lectin-like/link_sf"/>
</dbReference>
<dbReference type="AlphaFoldDB" id="A0A9D3NXV5"/>
<dbReference type="CDD" id="cd00037">
    <property type="entry name" value="CLECT"/>
    <property type="match status" value="1"/>
</dbReference>
<dbReference type="InterPro" id="IPR002353">
    <property type="entry name" value="AntifreezeII"/>
</dbReference>
<feature type="domain" description="C-type lectin" evidence="3">
    <location>
        <begin position="68"/>
        <end position="187"/>
    </location>
</feature>
<proteinExistence type="predicted"/>
<dbReference type="PANTHER" id="PTHR22803">
    <property type="entry name" value="MANNOSE, PHOSPHOLIPASE, LECTIN RECEPTOR RELATED"/>
    <property type="match status" value="1"/>
</dbReference>
<dbReference type="PROSITE" id="PS50041">
    <property type="entry name" value="C_TYPE_LECTIN_2"/>
    <property type="match status" value="1"/>
</dbReference>
<feature type="signal peptide" evidence="2">
    <location>
        <begin position="1"/>
        <end position="21"/>
    </location>
</feature>
<reference evidence="4 5" key="1">
    <citation type="submission" date="2021-06" db="EMBL/GenBank/DDBJ databases">
        <title>Chromosome-level genome assembly of the red-tail catfish (Hemibagrus wyckioides).</title>
        <authorList>
            <person name="Shao F."/>
        </authorList>
    </citation>
    <scope>NUCLEOTIDE SEQUENCE [LARGE SCALE GENOMIC DNA]</scope>
    <source>
        <strain evidence="4">EC202008001</strain>
        <tissue evidence="4">Blood</tissue>
    </source>
</reference>
<feature type="chain" id="PRO_5038527082" description="C-type lectin domain-containing protein" evidence="2">
    <location>
        <begin position="22"/>
        <end position="191"/>
    </location>
</feature>
<dbReference type="PRINTS" id="PR00356">
    <property type="entry name" value="ANTIFREEZEII"/>
</dbReference>
<dbReference type="Proteomes" id="UP000824219">
    <property type="component" value="Linkage Group LG07"/>
</dbReference>
<organism evidence="4 5">
    <name type="scientific">Hemibagrus wyckioides</name>
    <dbReference type="NCBI Taxonomy" id="337641"/>
    <lineage>
        <taxon>Eukaryota</taxon>
        <taxon>Metazoa</taxon>
        <taxon>Chordata</taxon>
        <taxon>Craniata</taxon>
        <taxon>Vertebrata</taxon>
        <taxon>Euteleostomi</taxon>
        <taxon>Actinopterygii</taxon>
        <taxon>Neopterygii</taxon>
        <taxon>Teleostei</taxon>
        <taxon>Ostariophysi</taxon>
        <taxon>Siluriformes</taxon>
        <taxon>Bagridae</taxon>
        <taxon>Hemibagrus</taxon>
    </lineage>
</organism>
<keyword evidence="2" id="KW-0732">Signal</keyword>
<dbReference type="SUPFAM" id="SSF56436">
    <property type="entry name" value="C-type lectin-like"/>
    <property type="match status" value="1"/>
</dbReference>